<organism evidence="1 2">
    <name type="scientific">Perkinsus olseni</name>
    <name type="common">Perkinsus atlanticus</name>
    <dbReference type="NCBI Taxonomy" id="32597"/>
    <lineage>
        <taxon>Eukaryota</taxon>
        <taxon>Sar</taxon>
        <taxon>Alveolata</taxon>
        <taxon>Perkinsozoa</taxon>
        <taxon>Perkinsea</taxon>
        <taxon>Perkinsida</taxon>
        <taxon>Perkinsidae</taxon>
        <taxon>Perkinsus</taxon>
    </lineage>
</organism>
<protein>
    <submittedName>
        <fullName evidence="1">Uncharacterized protein</fullName>
    </submittedName>
</protein>
<sequence length="65" mass="7047">MTSYVAEITAVPVIPSRHLGCDEIVVSAFPGHYKTKRIQLTAAMAGASVEFVDAREVQFVHCAVQ</sequence>
<comment type="caution">
    <text evidence="1">The sequence shown here is derived from an EMBL/GenBank/DDBJ whole genome shotgun (WGS) entry which is preliminary data.</text>
</comment>
<dbReference type="EMBL" id="JABANM010022629">
    <property type="protein sequence ID" value="KAF4719271.1"/>
    <property type="molecule type" value="Genomic_DNA"/>
</dbReference>
<proteinExistence type="predicted"/>
<gene>
    <name evidence="1" type="ORF">FOZ62_028524</name>
</gene>
<name>A0A7J6RG21_PEROL</name>
<dbReference type="AlphaFoldDB" id="A0A7J6RG21"/>
<feature type="non-terminal residue" evidence="1">
    <location>
        <position position="65"/>
    </location>
</feature>
<accession>A0A7J6RG21</accession>
<dbReference type="Proteomes" id="UP000574390">
    <property type="component" value="Unassembled WGS sequence"/>
</dbReference>
<evidence type="ECO:0000313" key="2">
    <source>
        <dbReference type="Proteomes" id="UP000574390"/>
    </source>
</evidence>
<reference evidence="1 2" key="1">
    <citation type="submission" date="2020-04" db="EMBL/GenBank/DDBJ databases">
        <title>Perkinsus olseni comparative genomics.</title>
        <authorList>
            <person name="Bogema D.R."/>
        </authorList>
    </citation>
    <scope>NUCLEOTIDE SEQUENCE [LARGE SCALE GENOMIC DNA]</scope>
    <source>
        <strain evidence="1">ATCC PRA-205</strain>
    </source>
</reference>
<evidence type="ECO:0000313" key="1">
    <source>
        <dbReference type="EMBL" id="KAF4719271.1"/>
    </source>
</evidence>